<reference evidence="11 12" key="1">
    <citation type="journal article" date="2017" name="Curr. Biol.">
        <title>The Evolution of Venom by Co-option of Single-Copy Genes.</title>
        <authorList>
            <person name="Martinson E.O."/>
            <person name="Mrinalini"/>
            <person name="Kelkar Y.D."/>
            <person name="Chang C.H."/>
            <person name="Werren J.H."/>
        </authorList>
    </citation>
    <scope>NUCLEOTIDE SEQUENCE [LARGE SCALE GENOMIC DNA]</scope>
    <source>
        <strain evidence="11 12">Alberta</strain>
        <tissue evidence="11">Whole body</tissue>
    </source>
</reference>
<keyword evidence="6" id="KW-1015">Disulfide bond</keyword>
<gene>
    <name evidence="11" type="ORF">TSAR_012497</name>
</gene>
<dbReference type="Gene3D" id="2.60.40.10">
    <property type="entry name" value="Immunoglobulins"/>
    <property type="match status" value="3"/>
</dbReference>
<dbReference type="Pfam" id="PF07686">
    <property type="entry name" value="V-set"/>
    <property type="match status" value="1"/>
</dbReference>
<dbReference type="STRING" id="543379.A0A232F213"/>
<dbReference type="InterPro" id="IPR013106">
    <property type="entry name" value="Ig_V-set"/>
</dbReference>
<feature type="signal peptide" evidence="9">
    <location>
        <begin position="1"/>
        <end position="25"/>
    </location>
</feature>
<proteinExistence type="predicted"/>
<feature type="domain" description="Ig-like" evidence="10">
    <location>
        <begin position="230"/>
        <end position="312"/>
    </location>
</feature>
<evidence type="ECO:0000256" key="8">
    <source>
        <dbReference type="ARBA" id="ARBA00023319"/>
    </source>
</evidence>
<dbReference type="PANTHER" id="PTHR12231:SF220">
    <property type="entry name" value="LACHESIN"/>
    <property type="match status" value="1"/>
</dbReference>
<evidence type="ECO:0000256" key="5">
    <source>
        <dbReference type="ARBA" id="ARBA00023136"/>
    </source>
</evidence>
<keyword evidence="7" id="KW-0325">Glycoprotein</keyword>
<evidence type="ECO:0000256" key="9">
    <source>
        <dbReference type="SAM" id="SignalP"/>
    </source>
</evidence>
<dbReference type="Pfam" id="PF07679">
    <property type="entry name" value="I-set"/>
    <property type="match status" value="1"/>
</dbReference>
<dbReference type="EMBL" id="NNAY01001198">
    <property type="protein sequence ID" value="OXU24764.1"/>
    <property type="molecule type" value="Genomic_DNA"/>
</dbReference>
<dbReference type="InterPro" id="IPR036179">
    <property type="entry name" value="Ig-like_dom_sf"/>
</dbReference>
<organism evidence="11 12">
    <name type="scientific">Trichomalopsis sarcophagae</name>
    <dbReference type="NCBI Taxonomy" id="543379"/>
    <lineage>
        <taxon>Eukaryota</taxon>
        <taxon>Metazoa</taxon>
        <taxon>Ecdysozoa</taxon>
        <taxon>Arthropoda</taxon>
        <taxon>Hexapoda</taxon>
        <taxon>Insecta</taxon>
        <taxon>Pterygota</taxon>
        <taxon>Neoptera</taxon>
        <taxon>Endopterygota</taxon>
        <taxon>Hymenoptera</taxon>
        <taxon>Apocrita</taxon>
        <taxon>Proctotrupomorpha</taxon>
        <taxon>Chalcidoidea</taxon>
        <taxon>Pteromalidae</taxon>
        <taxon>Pteromalinae</taxon>
        <taxon>Trichomalopsis</taxon>
    </lineage>
</organism>
<evidence type="ECO:0000256" key="4">
    <source>
        <dbReference type="ARBA" id="ARBA00022737"/>
    </source>
</evidence>
<comment type="caution">
    <text evidence="11">The sequence shown here is derived from an EMBL/GenBank/DDBJ whole genome shotgun (WGS) entry which is preliminary data.</text>
</comment>
<keyword evidence="2" id="KW-1003">Cell membrane</keyword>
<dbReference type="AlphaFoldDB" id="A0A232F213"/>
<evidence type="ECO:0000256" key="1">
    <source>
        <dbReference type="ARBA" id="ARBA00004236"/>
    </source>
</evidence>
<dbReference type="InterPro" id="IPR007110">
    <property type="entry name" value="Ig-like_dom"/>
</dbReference>
<evidence type="ECO:0000259" key="10">
    <source>
        <dbReference type="PROSITE" id="PS50835"/>
    </source>
</evidence>
<dbReference type="InterPro" id="IPR013783">
    <property type="entry name" value="Ig-like_fold"/>
</dbReference>
<keyword evidence="8" id="KW-0393">Immunoglobulin domain</keyword>
<dbReference type="GO" id="GO:0005886">
    <property type="term" value="C:plasma membrane"/>
    <property type="evidence" value="ECO:0007669"/>
    <property type="project" value="UniProtKB-SubCell"/>
</dbReference>
<sequence>MTLLRSSPVFIAVFATIFLQSQVHSSEAVETASIVENDQVKRIGDEVEFNCRVNNPNDKTLFWMRINGNNRSEQFVVAMGTTPTLKDRFSVDHYRDTATYSLRIRRLEANDTGFYQCRIAVDANNKVSAEVKLDIERPPEITAKSSSSVTVVEGDSAELKCEADGFPSPSITWKRENDEILPFGNTWTSGNVLRIQSVDKSDRGNYYCIANNTIEPSDWATIKLNVEFAPVVDTPRPRIGQARGHDAKLQCHIEANPIPIVTWLKNGKVIATETPHATGDEFIHMHRVSVIDSKDYGTYTCRVKNKNRIRVDQRQRLMAAVLEDMESQRKNSRSEVEYDVI</sequence>
<keyword evidence="5" id="KW-0472">Membrane</keyword>
<dbReference type="SMART" id="SM00406">
    <property type="entry name" value="IGv"/>
    <property type="match status" value="2"/>
</dbReference>
<feature type="domain" description="Ig-like" evidence="10">
    <location>
        <begin position="8"/>
        <end position="128"/>
    </location>
</feature>
<evidence type="ECO:0000256" key="3">
    <source>
        <dbReference type="ARBA" id="ARBA00022729"/>
    </source>
</evidence>
<dbReference type="InterPro" id="IPR013098">
    <property type="entry name" value="Ig_I-set"/>
</dbReference>
<feature type="chain" id="PRO_5012059421" description="Ig-like domain-containing protein" evidence="9">
    <location>
        <begin position="26"/>
        <end position="341"/>
    </location>
</feature>
<dbReference type="InterPro" id="IPR003598">
    <property type="entry name" value="Ig_sub2"/>
</dbReference>
<dbReference type="InterPro" id="IPR051170">
    <property type="entry name" value="Neural/epithelial_adhesion"/>
</dbReference>
<dbReference type="Proteomes" id="UP000215335">
    <property type="component" value="Unassembled WGS sequence"/>
</dbReference>
<name>A0A232F213_9HYME</name>
<keyword evidence="3 9" id="KW-0732">Signal</keyword>
<dbReference type="Pfam" id="PF13927">
    <property type="entry name" value="Ig_3"/>
    <property type="match status" value="1"/>
</dbReference>
<evidence type="ECO:0000256" key="6">
    <source>
        <dbReference type="ARBA" id="ARBA00023157"/>
    </source>
</evidence>
<evidence type="ECO:0000256" key="7">
    <source>
        <dbReference type="ARBA" id="ARBA00023180"/>
    </source>
</evidence>
<evidence type="ECO:0000313" key="12">
    <source>
        <dbReference type="Proteomes" id="UP000215335"/>
    </source>
</evidence>
<evidence type="ECO:0000313" key="11">
    <source>
        <dbReference type="EMBL" id="OXU24764.1"/>
    </source>
</evidence>
<feature type="domain" description="Ig-like" evidence="10">
    <location>
        <begin position="139"/>
        <end position="227"/>
    </location>
</feature>
<dbReference type="FunFam" id="2.60.40.10:FF:000328">
    <property type="entry name" value="CLUMA_CG000981, isoform A"/>
    <property type="match status" value="1"/>
</dbReference>
<dbReference type="SMART" id="SM00408">
    <property type="entry name" value="IGc2"/>
    <property type="match status" value="3"/>
</dbReference>
<dbReference type="SUPFAM" id="SSF48726">
    <property type="entry name" value="Immunoglobulin"/>
    <property type="match status" value="3"/>
</dbReference>
<keyword evidence="4" id="KW-0677">Repeat</keyword>
<dbReference type="GO" id="GO:0043005">
    <property type="term" value="C:neuron projection"/>
    <property type="evidence" value="ECO:0007669"/>
    <property type="project" value="TreeGrafter"/>
</dbReference>
<comment type="subcellular location">
    <subcellularLocation>
        <location evidence="1">Cell membrane</location>
    </subcellularLocation>
</comment>
<dbReference type="PROSITE" id="PS50835">
    <property type="entry name" value="IG_LIKE"/>
    <property type="match status" value="3"/>
</dbReference>
<dbReference type="PANTHER" id="PTHR12231">
    <property type="entry name" value="CTX-RELATED TYPE I TRANSMEMBRANE PROTEIN"/>
    <property type="match status" value="1"/>
</dbReference>
<dbReference type="InterPro" id="IPR003599">
    <property type="entry name" value="Ig_sub"/>
</dbReference>
<dbReference type="SMART" id="SM00409">
    <property type="entry name" value="IG"/>
    <property type="match status" value="3"/>
</dbReference>
<evidence type="ECO:0000256" key="2">
    <source>
        <dbReference type="ARBA" id="ARBA00022475"/>
    </source>
</evidence>
<protein>
    <recommendedName>
        <fullName evidence="10">Ig-like domain-containing protein</fullName>
    </recommendedName>
</protein>
<keyword evidence="12" id="KW-1185">Reference proteome</keyword>
<accession>A0A232F213</accession>